<feature type="non-terminal residue" evidence="2">
    <location>
        <position position="78"/>
    </location>
</feature>
<dbReference type="AlphaFoldDB" id="A0A8I0L2W0"/>
<proteinExistence type="predicted"/>
<evidence type="ECO:0000256" key="1">
    <source>
        <dbReference type="ARBA" id="ARBA00023002"/>
    </source>
</evidence>
<dbReference type="InterPro" id="IPR051691">
    <property type="entry name" value="Metab_Enz_Cyan_OpOx_G3PDH"/>
</dbReference>
<dbReference type="GO" id="GO:0016491">
    <property type="term" value="F:oxidoreductase activity"/>
    <property type="evidence" value="ECO:0007669"/>
    <property type="project" value="UniProtKB-KW"/>
</dbReference>
<accession>A0A8I0L2W0</accession>
<dbReference type="PANTHER" id="PTHR42949">
    <property type="entry name" value="ANAEROBIC GLYCEROL-3-PHOSPHATE DEHYDROGENASE SUBUNIT B"/>
    <property type="match status" value="1"/>
</dbReference>
<dbReference type="Gene3D" id="3.50.50.60">
    <property type="entry name" value="FAD/NAD(P)-binding domain"/>
    <property type="match status" value="1"/>
</dbReference>
<comment type="caution">
    <text evidence="2">The sequence shown here is derived from an EMBL/GenBank/DDBJ whole genome shotgun (WGS) entry which is preliminary data.</text>
</comment>
<evidence type="ECO:0000313" key="2">
    <source>
        <dbReference type="EMBL" id="MBD4335874.1"/>
    </source>
</evidence>
<dbReference type="Pfam" id="PF13450">
    <property type="entry name" value="NAD_binding_8"/>
    <property type="match status" value="1"/>
</dbReference>
<dbReference type="PANTHER" id="PTHR42949:SF3">
    <property type="entry name" value="ANAEROBIC GLYCEROL-3-PHOSPHATE DEHYDROGENASE SUBUNIT B"/>
    <property type="match status" value="1"/>
</dbReference>
<keyword evidence="1" id="KW-0560">Oxidoreductase</keyword>
<dbReference type="Proteomes" id="UP000653002">
    <property type="component" value="Unassembled WGS sequence"/>
</dbReference>
<dbReference type="EMBL" id="JAABFR010000436">
    <property type="protein sequence ID" value="MBD4335874.1"/>
    <property type="molecule type" value="Genomic_DNA"/>
</dbReference>
<dbReference type="SUPFAM" id="SSF51905">
    <property type="entry name" value="FAD/NAD(P)-binding domain"/>
    <property type="match status" value="1"/>
</dbReference>
<dbReference type="InterPro" id="IPR036188">
    <property type="entry name" value="FAD/NAD-bd_sf"/>
</dbReference>
<name>A0A8I0L2W0_XANCI</name>
<reference evidence="2" key="1">
    <citation type="submission" date="2020-01" db="EMBL/GenBank/DDBJ databases">
        <authorList>
            <person name="Richard D."/>
        </authorList>
    </citation>
    <scope>NUCLEOTIDE SEQUENCE</scope>
    <source>
        <strain evidence="2">JP541</strain>
    </source>
</reference>
<sequence length="78" mass="8042">MVIVGGGPGGLAAAKGAREAGAKSVLVLERDDRLGGILPQCVHDGFGLVHYKEALTGPEYARRARKEAEQAGAELKTG</sequence>
<evidence type="ECO:0000313" key="3">
    <source>
        <dbReference type="Proteomes" id="UP000653002"/>
    </source>
</evidence>
<gene>
    <name evidence="2" type="ORF">GUH15_07355</name>
</gene>
<protein>
    <submittedName>
        <fullName evidence="2">NAD(P)-binding protein</fullName>
    </submittedName>
</protein>
<organism evidence="2 3">
    <name type="scientific">Xanthomonas citri pv. citri</name>
    <dbReference type="NCBI Taxonomy" id="611301"/>
    <lineage>
        <taxon>Bacteria</taxon>
        <taxon>Pseudomonadati</taxon>
        <taxon>Pseudomonadota</taxon>
        <taxon>Gammaproteobacteria</taxon>
        <taxon>Lysobacterales</taxon>
        <taxon>Lysobacteraceae</taxon>
        <taxon>Xanthomonas</taxon>
    </lineage>
</organism>